<dbReference type="RefSeq" id="WP_119061042.1">
    <property type="nucleotide sequence ID" value="NZ_QXDF01000001.1"/>
</dbReference>
<evidence type="ECO:0000313" key="4">
    <source>
        <dbReference type="EMBL" id="RIA56226.1"/>
    </source>
</evidence>
<dbReference type="Gene3D" id="3.30.9.10">
    <property type="entry name" value="D-Amino Acid Oxidase, subunit A, domain 2"/>
    <property type="match status" value="1"/>
</dbReference>
<dbReference type="PANTHER" id="PTHR13847">
    <property type="entry name" value="SARCOSINE DEHYDROGENASE-RELATED"/>
    <property type="match status" value="1"/>
</dbReference>
<dbReference type="GO" id="GO:0055130">
    <property type="term" value="P:D-alanine catabolic process"/>
    <property type="evidence" value="ECO:0007669"/>
    <property type="project" value="TreeGrafter"/>
</dbReference>
<organism evidence="4 5">
    <name type="scientific">Dichotomicrobium thermohalophilum</name>
    <dbReference type="NCBI Taxonomy" id="933063"/>
    <lineage>
        <taxon>Bacteria</taxon>
        <taxon>Pseudomonadati</taxon>
        <taxon>Pseudomonadota</taxon>
        <taxon>Alphaproteobacteria</taxon>
        <taxon>Hyphomicrobiales</taxon>
        <taxon>Hyphomicrobiaceae</taxon>
        <taxon>Dichotomicrobium</taxon>
    </lineage>
</organism>
<dbReference type="GO" id="GO:0005737">
    <property type="term" value="C:cytoplasm"/>
    <property type="evidence" value="ECO:0007669"/>
    <property type="project" value="TreeGrafter"/>
</dbReference>
<accession>A0A397Q4G0</accession>
<comment type="caution">
    <text evidence="4">The sequence shown here is derived from an EMBL/GenBank/DDBJ whole genome shotgun (WGS) entry which is preliminary data.</text>
</comment>
<keyword evidence="2" id="KW-0560">Oxidoreductase</keyword>
<dbReference type="EMBL" id="QXDF01000001">
    <property type="protein sequence ID" value="RIA56226.1"/>
    <property type="molecule type" value="Genomic_DNA"/>
</dbReference>
<comment type="similarity">
    <text evidence="1">Belongs to the DadA oxidoreductase family.</text>
</comment>
<dbReference type="GO" id="GO:0005886">
    <property type="term" value="C:plasma membrane"/>
    <property type="evidence" value="ECO:0007669"/>
    <property type="project" value="TreeGrafter"/>
</dbReference>
<name>A0A397Q4G0_9HYPH</name>
<keyword evidence="5" id="KW-1185">Reference proteome</keyword>
<dbReference type="GO" id="GO:0008718">
    <property type="term" value="F:D-amino-acid dehydrogenase activity"/>
    <property type="evidence" value="ECO:0007669"/>
    <property type="project" value="TreeGrafter"/>
</dbReference>
<dbReference type="InterPro" id="IPR036188">
    <property type="entry name" value="FAD/NAD-bd_sf"/>
</dbReference>
<dbReference type="PANTHER" id="PTHR13847:SF280">
    <property type="entry name" value="D-AMINO ACID DEHYDROGENASE"/>
    <property type="match status" value="1"/>
</dbReference>
<evidence type="ECO:0000256" key="1">
    <source>
        <dbReference type="ARBA" id="ARBA00009410"/>
    </source>
</evidence>
<dbReference type="Gene3D" id="3.50.50.60">
    <property type="entry name" value="FAD/NAD(P)-binding domain"/>
    <property type="match status" value="2"/>
</dbReference>
<dbReference type="InterPro" id="IPR006076">
    <property type="entry name" value="FAD-dep_OxRdtase"/>
</dbReference>
<evidence type="ECO:0000313" key="5">
    <source>
        <dbReference type="Proteomes" id="UP000266273"/>
    </source>
</evidence>
<gene>
    <name evidence="4" type="ORF">BXY53_1328</name>
</gene>
<evidence type="ECO:0000256" key="2">
    <source>
        <dbReference type="ARBA" id="ARBA00023002"/>
    </source>
</evidence>
<sequence>MRIIIIGAGVAGVTAAYYLARAGHDVKILDSRDGSGEGTSFANGGQLSYSYVEPMARPELVPKLPRIIAGLEPAYVMTRLFDLKLMRWGMQFLRNCTRARFHRNAKAALALSVESRDAIHALLAEHDLRFDYSRTGKLVLQHSKDALDHAAEMIPLKREAGVEQRRLSREECIALDPALEAYGADFAGGVYAPGDEAGDAGAFCRGLMAVCENELGVQKHTGVQVRRIVRENGAISGLETSEGRMGADHYVLAAGPDAESLARTAGLRLPIYPIKGFSITLPARQGAPAVNITDAANKVVFCRLGERFRVAGFAEFARGDKRVVDARIARLTEMARRLLPDAADYDAEPHGWAGERPMTPDGLPLVGPTRINRLSVSVGHGMFGWTYSCGAGKRLAERIGPARKH</sequence>
<dbReference type="NCBIfam" id="NF001933">
    <property type="entry name" value="PRK00711.1"/>
    <property type="match status" value="1"/>
</dbReference>
<dbReference type="AlphaFoldDB" id="A0A397Q4G0"/>
<dbReference type="SUPFAM" id="SSF54373">
    <property type="entry name" value="FAD-linked reductases, C-terminal domain"/>
    <property type="match status" value="1"/>
</dbReference>
<dbReference type="Proteomes" id="UP000266273">
    <property type="component" value="Unassembled WGS sequence"/>
</dbReference>
<reference evidence="4 5" key="1">
    <citation type="submission" date="2018-08" db="EMBL/GenBank/DDBJ databases">
        <title>Genomic Encyclopedia of Archaeal and Bacterial Type Strains, Phase II (KMG-II): from individual species to whole genera.</title>
        <authorList>
            <person name="Goeker M."/>
        </authorList>
    </citation>
    <scope>NUCLEOTIDE SEQUENCE [LARGE SCALE GENOMIC DNA]</scope>
    <source>
        <strain evidence="4 5">DSM 5002</strain>
    </source>
</reference>
<protein>
    <submittedName>
        <fullName evidence="4">D-amino acid dehydrogenase small subunit</fullName>
    </submittedName>
</protein>
<feature type="domain" description="FAD dependent oxidoreductase" evidence="3">
    <location>
        <begin position="2"/>
        <end position="398"/>
    </location>
</feature>
<proteinExistence type="inferred from homology"/>
<dbReference type="Pfam" id="PF01266">
    <property type="entry name" value="DAO"/>
    <property type="match status" value="1"/>
</dbReference>
<dbReference type="SUPFAM" id="SSF51905">
    <property type="entry name" value="FAD/NAD(P)-binding domain"/>
    <property type="match status" value="1"/>
</dbReference>
<evidence type="ECO:0000259" key="3">
    <source>
        <dbReference type="Pfam" id="PF01266"/>
    </source>
</evidence>
<dbReference type="OrthoDB" id="9805337at2"/>